<keyword evidence="3" id="KW-1185">Reference proteome</keyword>
<reference evidence="2 3" key="1">
    <citation type="submission" date="2020-08" db="EMBL/GenBank/DDBJ databases">
        <title>Genomic Encyclopedia of Type Strains, Phase IV (KMG-V): Genome sequencing to study the core and pangenomes of soil and plant-associated prokaryotes.</title>
        <authorList>
            <person name="Whitman W."/>
        </authorList>
    </citation>
    <scope>NUCLEOTIDE SEQUENCE [LARGE SCALE GENOMIC DNA]</scope>
    <source>
        <strain evidence="2 3">SEMIA 4064</strain>
    </source>
</reference>
<evidence type="ECO:0000313" key="2">
    <source>
        <dbReference type="EMBL" id="MBB5576564.1"/>
    </source>
</evidence>
<keyword evidence="1" id="KW-0812">Transmembrane</keyword>
<dbReference type="RefSeq" id="WP_183939871.1">
    <property type="nucleotide sequence ID" value="NZ_JACHBI010000013.1"/>
</dbReference>
<keyword evidence="1" id="KW-1133">Transmembrane helix</keyword>
<gene>
    <name evidence="2" type="ORF">GGD50_005209</name>
</gene>
<protein>
    <recommendedName>
        <fullName evidence="4">Heme exporter protein D</fullName>
    </recommendedName>
</protein>
<evidence type="ECO:0000313" key="3">
    <source>
        <dbReference type="Proteomes" id="UP000549882"/>
    </source>
</evidence>
<evidence type="ECO:0008006" key="4">
    <source>
        <dbReference type="Google" id="ProtNLM"/>
    </source>
</evidence>
<dbReference type="AlphaFoldDB" id="A0A7W8XWC3"/>
<keyword evidence="1" id="KW-0472">Membrane</keyword>
<feature type="transmembrane region" description="Helical" evidence="1">
    <location>
        <begin position="6"/>
        <end position="27"/>
    </location>
</feature>
<dbReference type="EMBL" id="JACHBI010000013">
    <property type="protein sequence ID" value="MBB5576564.1"/>
    <property type="molecule type" value="Genomic_DNA"/>
</dbReference>
<accession>A0A7W8XWC3</accession>
<sequence>MDQLQYVSAAYVIAFLVMTAIALKIWLDGNSYRRRVEALVRIRSKQSPRNR</sequence>
<dbReference type="Proteomes" id="UP000549882">
    <property type="component" value="Unassembled WGS sequence"/>
</dbReference>
<name>A0A7W8XWC3_9HYPH</name>
<organism evidence="2 3">
    <name type="scientific">Rhizobium paranaense</name>
    <dbReference type="NCBI Taxonomy" id="1650438"/>
    <lineage>
        <taxon>Bacteria</taxon>
        <taxon>Pseudomonadati</taxon>
        <taxon>Pseudomonadota</taxon>
        <taxon>Alphaproteobacteria</taxon>
        <taxon>Hyphomicrobiales</taxon>
        <taxon>Rhizobiaceae</taxon>
        <taxon>Rhizobium/Agrobacterium group</taxon>
        <taxon>Rhizobium</taxon>
    </lineage>
</organism>
<proteinExistence type="predicted"/>
<comment type="caution">
    <text evidence="2">The sequence shown here is derived from an EMBL/GenBank/DDBJ whole genome shotgun (WGS) entry which is preliminary data.</text>
</comment>
<evidence type="ECO:0000256" key="1">
    <source>
        <dbReference type="SAM" id="Phobius"/>
    </source>
</evidence>